<comment type="subcellular location">
    <subcellularLocation>
        <location evidence="1">Membrane</location>
        <topology evidence="1">Multi-pass membrane protein</topology>
    </subcellularLocation>
</comment>
<keyword evidence="6 11" id="KW-1133">Transmembrane helix</keyword>
<dbReference type="PANTHER" id="PTHR11011">
    <property type="entry name" value="MALE STERILITY PROTEIN 2-RELATED"/>
    <property type="match status" value="1"/>
</dbReference>
<dbReference type="OrthoDB" id="429813at2759"/>
<feature type="transmembrane region" description="Helical" evidence="11">
    <location>
        <begin position="476"/>
        <end position="497"/>
    </location>
</feature>
<dbReference type="CDD" id="cd09071">
    <property type="entry name" value="FAR_C"/>
    <property type="match status" value="1"/>
</dbReference>
<dbReference type="FunFam" id="3.40.50.720:FF:000143">
    <property type="entry name" value="Fatty acyl-CoA reductase"/>
    <property type="match status" value="1"/>
</dbReference>
<dbReference type="InterPro" id="IPR013120">
    <property type="entry name" value="FAR_NAD-bd"/>
</dbReference>
<proteinExistence type="inferred from homology"/>
<dbReference type="Proteomes" id="UP000594454">
    <property type="component" value="Chromosome 7"/>
</dbReference>
<keyword evidence="7 11" id="KW-0560">Oxidoreductase</keyword>
<evidence type="ECO:0000256" key="6">
    <source>
        <dbReference type="ARBA" id="ARBA00022989"/>
    </source>
</evidence>
<keyword evidence="4 11" id="KW-0812">Transmembrane</keyword>
<dbReference type="InParanoid" id="A0A7R8Z220"/>
<evidence type="ECO:0000256" key="9">
    <source>
        <dbReference type="ARBA" id="ARBA00023136"/>
    </source>
</evidence>
<reference evidence="14 15" key="1">
    <citation type="submission" date="2020-11" db="EMBL/GenBank/DDBJ databases">
        <authorList>
            <person name="Wallbank WR R."/>
            <person name="Pardo Diaz C."/>
            <person name="Kozak K."/>
            <person name="Martin S."/>
            <person name="Jiggins C."/>
            <person name="Moest M."/>
            <person name="Warren A I."/>
            <person name="Generalovic N T."/>
            <person name="Byers J.R.P. K."/>
            <person name="Montejo-Kovacevich G."/>
            <person name="Yen C E."/>
        </authorList>
    </citation>
    <scope>NUCLEOTIDE SEQUENCE [LARGE SCALE GENOMIC DNA]</scope>
</reference>
<comment type="similarity">
    <text evidence="2 11">Belongs to the fatty acyl-CoA reductase family.</text>
</comment>
<keyword evidence="3 11" id="KW-0444">Lipid biosynthesis</keyword>
<dbReference type="InterPro" id="IPR033640">
    <property type="entry name" value="FAR_C"/>
</dbReference>
<evidence type="ECO:0000256" key="10">
    <source>
        <dbReference type="ARBA" id="ARBA00052530"/>
    </source>
</evidence>
<dbReference type="EC" id="1.2.1.84" evidence="11"/>
<evidence type="ECO:0000256" key="1">
    <source>
        <dbReference type="ARBA" id="ARBA00004141"/>
    </source>
</evidence>
<dbReference type="CDD" id="cd05236">
    <property type="entry name" value="FAR-N_SDR_e"/>
    <property type="match status" value="1"/>
</dbReference>
<dbReference type="Pfam" id="PF07993">
    <property type="entry name" value="NAD_binding_4"/>
    <property type="match status" value="1"/>
</dbReference>
<name>A0A7R8Z220_HERIL</name>
<dbReference type="GO" id="GO:0080019">
    <property type="term" value="F:alcohol-forming very long-chain fatty acyl-CoA reductase activity"/>
    <property type="evidence" value="ECO:0007669"/>
    <property type="project" value="InterPro"/>
</dbReference>
<evidence type="ECO:0000256" key="7">
    <source>
        <dbReference type="ARBA" id="ARBA00023002"/>
    </source>
</evidence>
<feature type="domain" description="Fatty acyl-CoA reductase C-terminal" evidence="12">
    <location>
        <begin position="367"/>
        <end position="459"/>
    </location>
</feature>
<dbReference type="GO" id="GO:0035336">
    <property type="term" value="P:long-chain fatty-acyl-CoA metabolic process"/>
    <property type="evidence" value="ECO:0007669"/>
    <property type="project" value="TreeGrafter"/>
</dbReference>
<dbReference type="GO" id="GO:0005777">
    <property type="term" value="C:peroxisome"/>
    <property type="evidence" value="ECO:0007669"/>
    <property type="project" value="TreeGrafter"/>
</dbReference>
<dbReference type="Gene3D" id="3.40.50.720">
    <property type="entry name" value="NAD(P)-binding Rossmann-like Domain"/>
    <property type="match status" value="1"/>
</dbReference>
<keyword evidence="8 11" id="KW-0443">Lipid metabolism</keyword>
<dbReference type="SUPFAM" id="SSF51735">
    <property type="entry name" value="NAD(P)-binding Rossmann-fold domains"/>
    <property type="match status" value="1"/>
</dbReference>
<evidence type="ECO:0000256" key="3">
    <source>
        <dbReference type="ARBA" id="ARBA00022516"/>
    </source>
</evidence>
<organism evidence="14 15">
    <name type="scientific">Hermetia illucens</name>
    <name type="common">Black soldier fly</name>
    <dbReference type="NCBI Taxonomy" id="343691"/>
    <lineage>
        <taxon>Eukaryota</taxon>
        <taxon>Metazoa</taxon>
        <taxon>Ecdysozoa</taxon>
        <taxon>Arthropoda</taxon>
        <taxon>Hexapoda</taxon>
        <taxon>Insecta</taxon>
        <taxon>Pterygota</taxon>
        <taxon>Neoptera</taxon>
        <taxon>Endopterygota</taxon>
        <taxon>Diptera</taxon>
        <taxon>Brachycera</taxon>
        <taxon>Stratiomyomorpha</taxon>
        <taxon>Stratiomyidae</taxon>
        <taxon>Hermetiinae</taxon>
        <taxon>Hermetia</taxon>
    </lineage>
</organism>
<evidence type="ECO:0000313" key="14">
    <source>
        <dbReference type="EMBL" id="CAD7094220.1"/>
    </source>
</evidence>
<feature type="transmembrane region" description="Helical" evidence="11">
    <location>
        <begin position="358"/>
        <end position="383"/>
    </location>
</feature>
<dbReference type="AlphaFoldDB" id="A0A7R8Z220"/>
<keyword evidence="9 11" id="KW-0472">Membrane</keyword>
<dbReference type="InterPro" id="IPR026055">
    <property type="entry name" value="FAR"/>
</dbReference>
<protein>
    <recommendedName>
        <fullName evidence="11">Fatty acyl-CoA reductase</fullName>
        <ecNumber evidence="11">1.2.1.84</ecNumber>
    </recommendedName>
</protein>
<dbReference type="InterPro" id="IPR036291">
    <property type="entry name" value="NAD(P)-bd_dom_sf"/>
</dbReference>
<evidence type="ECO:0000256" key="5">
    <source>
        <dbReference type="ARBA" id="ARBA00022857"/>
    </source>
</evidence>
<dbReference type="OMA" id="FAHCNMR"/>
<evidence type="ECO:0000259" key="12">
    <source>
        <dbReference type="Pfam" id="PF03015"/>
    </source>
</evidence>
<feature type="domain" description="Thioester reductase (TE)" evidence="13">
    <location>
        <begin position="27"/>
        <end position="295"/>
    </location>
</feature>
<dbReference type="FunCoup" id="A0A7R8Z220">
    <property type="interactions" value="69"/>
</dbReference>
<evidence type="ECO:0000256" key="4">
    <source>
        <dbReference type="ARBA" id="ARBA00022692"/>
    </source>
</evidence>
<evidence type="ECO:0000259" key="13">
    <source>
        <dbReference type="Pfam" id="PF07993"/>
    </source>
</evidence>
<sequence>MNATKIEDVIKDETPMQEFYRKKCVFLTGGTGFFGKIIIEKLIRVTDIEHIYILIRNKKGKDVYTRLEEMFDDPVFDTVKRLKPKFQHKISVIKGDCLLPGLGISPEERILLQQNIDVVFHAAATVRFDEKLKIALGINVCGTREIIGLCRELVKLKAIVHVSTAFANCNHSFIEEKFYKVNLSGENACCLADCLDDRTLDNITHELIRDYPNTYTYTKSLAEDLVRSSAKGLPIVIFRPGIVIPTYKEPIPGWIDNMYGPSGIIVGVGTGILRVFHGRVDNAAHVVPVDMSINALLAAAWDVSMKTYDEPPIYNYIPDVENSVSWKTYIKVGYEIGSRLPILRSIWHPNLTITSSKLMFNLLCFLYHTLPGFLMDLGLVAIGRKPRMMQIYRKVHKFCAVMSYFSNGIWRFSNNNTRRLYDRLTKEDQQLFSFDMRTVHWETLVEDSIRGLRTFVVKEDPNNVENAIKRYKRLKLLHYSLIYGIYTLAVFLLYTILSKLF</sequence>
<evidence type="ECO:0000256" key="2">
    <source>
        <dbReference type="ARBA" id="ARBA00005928"/>
    </source>
</evidence>
<dbReference type="GO" id="GO:0102965">
    <property type="term" value="F:alcohol-forming long-chain fatty acyl-CoA reductase activity"/>
    <property type="evidence" value="ECO:0007669"/>
    <property type="project" value="UniProtKB-EC"/>
</dbReference>
<keyword evidence="5 11" id="KW-0521">NADP</keyword>
<dbReference type="Pfam" id="PF03015">
    <property type="entry name" value="Sterile"/>
    <property type="match status" value="1"/>
</dbReference>
<comment type="function">
    <text evidence="11">Catalyzes the reduction of fatty acyl-CoA to fatty alcohols.</text>
</comment>
<dbReference type="EMBL" id="LR899015">
    <property type="protein sequence ID" value="CAD7094220.1"/>
    <property type="molecule type" value="Genomic_DNA"/>
</dbReference>
<accession>A0A7R8Z220</accession>
<keyword evidence="15" id="KW-1185">Reference proteome</keyword>
<evidence type="ECO:0000313" key="15">
    <source>
        <dbReference type="Proteomes" id="UP000594454"/>
    </source>
</evidence>
<comment type="catalytic activity">
    <reaction evidence="10 11">
        <text>a long-chain fatty acyl-CoA + 2 NADPH + 2 H(+) = a long-chain primary fatty alcohol + 2 NADP(+) + CoA</text>
        <dbReference type="Rhea" id="RHEA:52716"/>
        <dbReference type="ChEBI" id="CHEBI:15378"/>
        <dbReference type="ChEBI" id="CHEBI:57287"/>
        <dbReference type="ChEBI" id="CHEBI:57783"/>
        <dbReference type="ChEBI" id="CHEBI:58349"/>
        <dbReference type="ChEBI" id="CHEBI:77396"/>
        <dbReference type="ChEBI" id="CHEBI:83139"/>
        <dbReference type="EC" id="1.2.1.84"/>
    </reaction>
</comment>
<gene>
    <name evidence="14" type="ORF">HERILL_LOCUS16442</name>
</gene>
<dbReference type="GO" id="GO:0016020">
    <property type="term" value="C:membrane"/>
    <property type="evidence" value="ECO:0007669"/>
    <property type="project" value="UniProtKB-SubCell"/>
</dbReference>
<evidence type="ECO:0000256" key="11">
    <source>
        <dbReference type="RuleBase" id="RU363097"/>
    </source>
</evidence>
<evidence type="ECO:0000256" key="8">
    <source>
        <dbReference type="ARBA" id="ARBA00023098"/>
    </source>
</evidence>
<dbReference type="PANTHER" id="PTHR11011:SF60">
    <property type="entry name" value="FATTY ACYL-COA REDUCTASE-RELATED"/>
    <property type="match status" value="1"/>
</dbReference>